<proteinExistence type="inferred from homology"/>
<comment type="similarity">
    <text evidence="1 4">Belongs to the yippee family.</text>
</comment>
<keyword evidence="3" id="KW-0862">Zinc</keyword>
<evidence type="ECO:0000256" key="2">
    <source>
        <dbReference type="ARBA" id="ARBA00022723"/>
    </source>
</evidence>
<reference evidence="6 7" key="1">
    <citation type="submission" date="2024-01" db="EMBL/GenBank/DDBJ databases">
        <title>Comparative genomics of Cryptococcus and Kwoniella reveals pathogenesis evolution and contrasting modes of karyotype evolution via chromosome fusion or intercentromeric recombination.</title>
        <authorList>
            <person name="Coelho M.A."/>
            <person name="David-Palma M."/>
            <person name="Shea T."/>
            <person name="Bowers K."/>
            <person name="McGinley-Smith S."/>
            <person name="Mohammad A.W."/>
            <person name="Gnirke A."/>
            <person name="Yurkov A.M."/>
            <person name="Nowrousian M."/>
            <person name="Sun S."/>
            <person name="Cuomo C.A."/>
            <person name="Heitman J."/>
        </authorList>
    </citation>
    <scope>NUCLEOTIDE SEQUENCE [LARGE SCALE GENOMIC DNA]</scope>
    <source>
        <strain evidence="6 7">CBS 6074</strain>
    </source>
</reference>
<dbReference type="Proteomes" id="UP001355207">
    <property type="component" value="Chromosome 8"/>
</dbReference>
<dbReference type="InterPro" id="IPR034751">
    <property type="entry name" value="Yippee"/>
</dbReference>
<dbReference type="InterPro" id="IPR039058">
    <property type="entry name" value="Yippee_fam"/>
</dbReference>
<evidence type="ECO:0000259" key="5">
    <source>
        <dbReference type="PROSITE" id="PS51792"/>
    </source>
</evidence>
<name>A0AAX4K2P1_9TREE</name>
<dbReference type="AlphaFoldDB" id="A0AAX4K2P1"/>
<protein>
    <recommendedName>
        <fullName evidence="4">Protein yippee-like</fullName>
    </recommendedName>
</protein>
<dbReference type="PANTHER" id="PTHR13848">
    <property type="entry name" value="PROTEIN YIPPEE-LIKE CG15309-RELATED"/>
    <property type="match status" value="1"/>
</dbReference>
<dbReference type="Pfam" id="PF03226">
    <property type="entry name" value="Yippee-Mis18"/>
    <property type="match status" value="1"/>
</dbReference>
<dbReference type="GeneID" id="91097059"/>
<feature type="domain" description="Yippee" evidence="5">
    <location>
        <begin position="27"/>
        <end position="124"/>
    </location>
</feature>
<evidence type="ECO:0000313" key="7">
    <source>
        <dbReference type="Proteomes" id="UP001355207"/>
    </source>
</evidence>
<gene>
    <name evidence="6" type="ORF">L201_006390</name>
</gene>
<dbReference type="RefSeq" id="XP_066078206.1">
    <property type="nucleotide sequence ID" value="XM_066222109.1"/>
</dbReference>
<dbReference type="GO" id="GO:0046872">
    <property type="term" value="F:metal ion binding"/>
    <property type="evidence" value="ECO:0007669"/>
    <property type="project" value="UniProtKB-KW"/>
</dbReference>
<organism evidence="6 7">
    <name type="scientific">Kwoniella dendrophila CBS 6074</name>
    <dbReference type="NCBI Taxonomy" id="1295534"/>
    <lineage>
        <taxon>Eukaryota</taxon>
        <taxon>Fungi</taxon>
        <taxon>Dikarya</taxon>
        <taxon>Basidiomycota</taxon>
        <taxon>Agaricomycotina</taxon>
        <taxon>Tremellomycetes</taxon>
        <taxon>Tremellales</taxon>
        <taxon>Cryptococcaceae</taxon>
        <taxon>Kwoniella</taxon>
    </lineage>
</organism>
<dbReference type="PROSITE" id="PS51792">
    <property type="entry name" value="YIPPEE"/>
    <property type="match status" value="1"/>
</dbReference>
<keyword evidence="7" id="KW-1185">Reference proteome</keyword>
<evidence type="ECO:0000256" key="1">
    <source>
        <dbReference type="ARBA" id="ARBA00005613"/>
    </source>
</evidence>
<dbReference type="EMBL" id="CP144105">
    <property type="protein sequence ID" value="WWC91444.1"/>
    <property type="molecule type" value="Genomic_DNA"/>
</dbReference>
<sequence length="126" mass="13982">MSKSNRPNANPQTCSTKDLHYITSDKPVFSCKNCSIVIGLQDELCSKGFTGGSGRAFLINSTINTNLGKKEERKLITGTHTCADLLCASCGSSLGWKYLKTPSDDQKYKENRFILEQAKIVKENNW</sequence>
<evidence type="ECO:0000256" key="3">
    <source>
        <dbReference type="ARBA" id="ARBA00022833"/>
    </source>
</evidence>
<dbReference type="InterPro" id="IPR004910">
    <property type="entry name" value="Yippee/Mis18/Cereblon"/>
</dbReference>
<evidence type="ECO:0000313" key="6">
    <source>
        <dbReference type="EMBL" id="WWC91444.1"/>
    </source>
</evidence>
<evidence type="ECO:0000256" key="4">
    <source>
        <dbReference type="RuleBase" id="RU110713"/>
    </source>
</evidence>
<accession>A0AAX4K2P1</accession>
<keyword evidence="2" id="KW-0479">Metal-binding</keyword>